<dbReference type="GO" id="GO:0003677">
    <property type="term" value="F:DNA binding"/>
    <property type="evidence" value="ECO:0007669"/>
    <property type="project" value="InterPro"/>
</dbReference>
<evidence type="ECO:0000313" key="2">
    <source>
        <dbReference type="EMBL" id="KAK1382545.1"/>
    </source>
</evidence>
<sequence length="124" mass="14386">MASLNSCMQFRKALLKLCNILTERYAKHLNKFQKKSIILDGEHSVMVRNNVSTENSREKDSDGQQQSQEINPEDQWDNFNNNDIKMALDEVLRHKRTSKLDAHRDMCSLPDKLSHGHVDGEYNV</sequence>
<dbReference type="Proteomes" id="UP001237642">
    <property type="component" value="Unassembled WGS sequence"/>
</dbReference>
<organism evidence="2 3">
    <name type="scientific">Heracleum sosnowskyi</name>
    <dbReference type="NCBI Taxonomy" id="360622"/>
    <lineage>
        <taxon>Eukaryota</taxon>
        <taxon>Viridiplantae</taxon>
        <taxon>Streptophyta</taxon>
        <taxon>Embryophyta</taxon>
        <taxon>Tracheophyta</taxon>
        <taxon>Spermatophyta</taxon>
        <taxon>Magnoliopsida</taxon>
        <taxon>eudicotyledons</taxon>
        <taxon>Gunneridae</taxon>
        <taxon>Pentapetalae</taxon>
        <taxon>asterids</taxon>
        <taxon>campanulids</taxon>
        <taxon>Apiales</taxon>
        <taxon>Apiaceae</taxon>
        <taxon>Apioideae</taxon>
        <taxon>apioid superclade</taxon>
        <taxon>Tordylieae</taxon>
        <taxon>Tordyliinae</taxon>
        <taxon>Heracleum</taxon>
    </lineage>
</organism>
<dbReference type="AlphaFoldDB" id="A0AAD8MMY3"/>
<feature type="region of interest" description="Disordered" evidence="1">
    <location>
        <begin position="49"/>
        <end position="80"/>
    </location>
</feature>
<accession>A0AAD8MMY3</accession>
<dbReference type="GO" id="GO:0006384">
    <property type="term" value="P:transcription initiation at RNA polymerase III promoter"/>
    <property type="evidence" value="ECO:0007669"/>
    <property type="project" value="InterPro"/>
</dbReference>
<evidence type="ECO:0000256" key="1">
    <source>
        <dbReference type="SAM" id="MobiDB-lite"/>
    </source>
</evidence>
<name>A0AAD8MMY3_9APIA</name>
<proteinExistence type="predicted"/>
<dbReference type="GO" id="GO:0042791">
    <property type="term" value="P:5S class rRNA transcription by RNA polymerase III"/>
    <property type="evidence" value="ECO:0007669"/>
    <property type="project" value="TreeGrafter"/>
</dbReference>
<dbReference type="GO" id="GO:0000127">
    <property type="term" value="C:transcription factor TFIIIC complex"/>
    <property type="evidence" value="ECO:0007669"/>
    <property type="project" value="InterPro"/>
</dbReference>
<comment type="caution">
    <text evidence="2">The sequence shown here is derived from an EMBL/GenBank/DDBJ whole genome shotgun (WGS) entry which is preliminary data.</text>
</comment>
<dbReference type="InterPro" id="IPR044210">
    <property type="entry name" value="Tfc3-like"/>
</dbReference>
<reference evidence="2" key="2">
    <citation type="submission" date="2023-05" db="EMBL/GenBank/DDBJ databases">
        <authorList>
            <person name="Schelkunov M.I."/>
        </authorList>
    </citation>
    <scope>NUCLEOTIDE SEQUENCE</scope>
    <source>
        <strain evidence="2">Hsosn_3</strain>
        <tissue evidence="2">Leaf</tissue>
    </source>
</reference>
<dbReference type="EMBL" id="JAUIZM010000005">
    <property type="protein sequence ID" value="KAK1382545.1"/>
    <property type="molecule type" value="Genomic_DNA"/>
</dbReference>
<dbReference type="PANTHER" id="PTHR15180">
    <property type="entry name" value="GENERAL TRANSCRIPTION FACTOR 3C POLYPEPTIDE 1"/>
    <property type="match status" value="1"/>
</dbReference>
<protein>
    <submittedName>
        <fullName evidence="2">Uncharacterized protein</fullName>
    </submittedName>
</protein>
<evidence type="ECO:0000313" key="3">
    <source>
        <dbReference type="Proteomes" id="UP001237642"/>
    </source>
</evidence>
<reference evidence="2" key="1">
    <citation type="submission" date="2023-02" db="EMBL/GenBank/DDBJ databases">
        <title>Genome of toxic invasive species Heracleum sosnowskyi carries increased number of genes despite the absence of recent whole-genome duplications.</title>
        <authorList>
            <person name="Schelkunov M."/>
            <person name="Shtratnikova V."/>
            <person name="Makarenko M."/>
            <person name="Klepikova A."/>
            <person name="Omelchenko D."/>
            <person name="Novikova G."/>
            <person name="Obukhova E."/>
            <person name="Bogdanov V."/>
            <person name="Penin A."/>
            <person name="Logacheva M."/>
        </authorList>
    </citation>
    <scope>NUCLEOTIDE SEQUENCE</scope>
    <source>
        <strain evidence="2">Hsosn_3</strain>
        <tissue evidence="2">Leaf</tissue>
    </source>
</reference>
<dbReference type="PANTHER" id="PTHR15180:SF1">
    <property type="entry name" value="GENERAL TRANSCRIPTION FACTOR 3C POLYPEPTIDE 1"/>
    <property type="match status" value="1"/>
</dbReference>
<gene>
    <name evidence="2" type="ORF">POM88_020280</name>
</gene>
<keyword evidence="3" id="KW-1185">Reference proteome</keyword>